<dbReference type="InterPro" id="IPR018961">
    <property type="entry name" value="DnaJ_homolog_subfam-C_membr-28"/>
</dbReference>
<dbReference type="RefSeq" id="WP_146511771.1">
    <property type="nucleotide sequence ID" value="NZ_SIHI01000030.1"/>
</dbReference>
<name>A0A5C5VYW0_9PLAN</name>
<reference evidence="2 3" key="1">
    <citation type="submission" date="2019-02" db="EMBL/GenBank/DDBJ databases">
        <title>Deep-cultivation of Planctomycetes and their phenomic and genomic characterization uncovers novel biology.</title>
        <authorList>
            <person name="Wiegand S."/>
            <person name="Jogler M."/>
            <person name="Boedeker C."/>
            <person name="Pinto D."/>
            <person name="Vollmers J."/>
            <person name="Rivas-Marin E."/>
            <person name="Kohn T."/>
            <person name="Peeters S.H."/>
            <person name="Heuer A."/>
            <person name="Rast P."/>
            <person name="Oberbeckmann S."/>
            <person name="Bunk B."/>
            <person name="Jeske O."/>
            <person name="Meyerdierks A."/>
            <person name="Storesund J.E."/>
            <person name="Kallscheuer N."/>
            <person name="Luecker S."/>
            <person name="Lage O.M."/>
            <person name="Pohl T."/>
            <person name="Merkel B.J."/>
            <person name="Hornburger P."/>
            <person name="Mueller R.-W."/>
            <person name="Bruemmer F."/>
            <person name="Labrenz M."/>
            <person name="Spormann A.M."/>
            <person name="Op Den Camp H."/>
            <person name="Overmann J."/>
            <person name="Amann R."/>
            <person name="Jetten M.S.M."/>
            <person name="Mascher T."/>
            <person name="Medema M.H."/>
            <person name="Devos D.P."/>
            <person name="Kaster A.-K."/>
            <person name="Ovreas L."/>
            <person name="Rohde M."/>
            <person name="Galperin M.Y."/>
            <person name="Jogler C."/>
        </authorList>
    </citation>
    <scope>NUCLEOTIDE SEQUENCE [LARGE SCALE GENOMIC DNA]</scope>
    <source>
        <strain evidence="2 3">KOR42</strain>
    </source>
</reference>
<dbReference type="EMBL" id="SIHI01000030">
    <property type="protein sequence ID" value="TWT43594.1"/>
    <property type="molecule type" value="Genomic_DNA"/>
</dbReference>
<proteinExistence type="predicted"/>
<accession>A0A5C5VYW0</accession>
<evidence type="ECO:0000313" key="2">
    <source>
        <dbReference type="EMBL" id="TWT43594.1"/>
    </source>
</evidence>
<dbReference type="OrthoDB" id="9798476at2"/>
<evidence type="ECO:0000259" key="1">
    <source>
        <dbReference type="Pfam" id="PF09350"/>
    </source>
</evidence>
<dbReference type="Pfam" id="PF09350">
    <property type="entry name" value="DJC28_CD"/>
    <property type="match status" value="1"/>
</dbReference>
<evidence type="ECO:0000313" key="3">
    <source>
        <dbReference type="Proteomes" id="UP000317243"/>
    </source>
</evidence>
<protein>
    <recommendedName>
        <fullName evidence="1">DnaJ homologue subfamily C member 28 conserved domain-containing protein</fullName>
    </recommendedName>
</protein>
<organism evidence="2 3">
    <name type="scientific">Thalassoglobus neptunius</name>
    <dbReference type="NCBI Taxonomy" id="1938619"/>
    <lineage>
        <taxon>Bacteria</taxon>
        <taxon>Pseudomonadati</taxon>
        <taxon>Planctomycetota</taxon>
        <taxon>Planctomycetia</taxon>
        <taxon>Planctomycetales</taxon>
        <taxon>Planctomycetaceae</taxon>
        <taxon>Thalassoglobus</taxon>
    </lineage>
</organism>
<keyword evidence="3" id="KW-1185">Reference proteome</keyword>
<gene>
    <name evidence="2" type="ORF">KOR42_44120</name>
</gene>
<dbReference type="AlphaFoldDB" id="A0A5C5VYW0"/>
<dbReference type="Proteomes" id="UP000317243">
    <property type="component" value="Unassembled WGS sequence"/>
</dbReference>
<comment type="caution">
    <text evidence="2">The sequence shown here is derived from an EMBL/GenBank/DDBJ whole genome shotgun (WGS) entry which is preliminary data.</text>
</comment>
<feature type="domain" description="DnaJ homologue subfamily C member 28 conserved" evidence="1">
    <location>
        <begin position="15"/>
        <end position="79"/>
    </location>
</feature>
<sequence>MGERKPAHQPWEGFIEQRIQDAQSEGEFDNLSGHGKPISGVEKVLESDWWLKDKLKREQLSIVPPLIDARRDIEQTLNEIKTLANEDFVRAELEKLNQRVLQAIQSPSPSPPIVVVPVNIEREIARWKESKNSGAQST</sequence>